<protein>
    <recommendedName>
        <fullName evidence="9">BHLH domain-containing protein</fullName>
    </recommendedName>
</protein>
<feature type="compositionally biased region" description="Polar residues" evidence="8">
    <location>
        <begin position="1"/>
        <end position="17"/>
    </location>
</feature>
<comment type="similarity">
    <text evidence="1">Belongs to the MAX family.</text>
</comment>
<dbReference type="SMART" id="SM00353">
    <property type="entry name" value="HLH"/>
    <property type="match status" value="1"/>
</dbReference>
<evidence type="ECO:0000256" key="7">
    <source>
        <dbReference type="SAM" id="Coils"/>
    </source>
</evidence>
<dbReference type="InterPro" id="IPR011598">
    <property type="entry name" value="bHLH_dom"/>
</dbReference>
<evidence type="ECO:0000256" key="6">
    <source>
        <dbReference type="ARBA" id="ARBA00023242"/>
    </source>
</evidence>
<feature type="region of interest" description="Disordered" evidence="8">
    <location>
        <begin position="1"/>
        <end position="31"/>
    </location>
</feature>
<keyword evidence="4" id="KW-0010">Activator</keyword>
<feature type="domain" description="BHLH" evidence="9">
    <location>
        <begin position="68"/>
        <end position="119"/>
    </location>
</feature>
<keyword evidence="6" id="KW-0539">Nucleus</keyword>
<evidence type="ECO:0000256" key="4">
    <source>
        <dbReference type="ARBA" id="ARBA00023159"/>
    </source>
</evidence>
<dbReference type="PANTHER" id="PTHR10328">
    <property type="entry name" value="PROTEIN MAX MYC-ASSOCIATED FACTOR X"/>
    <property type="match status" value="1"/>
</dbReference>
<dbReference type="Gene3D" id="4.10.280.10">
    <property type="entry name" value="Helix-loop-helix DNA-binding domain"/>
    <property type="match status" value="1"/>
</dbReference>
<dbReference type="InterPro" id="IPR036638">
    <property type="entry name" value="HLH_DNA-bd_sf"/>
</dbReference>
<dbReference type="GO" id="GO:0003677">
    <property type="term" value="F:DNA binding"/>
    <property type="evidence" value="ECO:0007669"/>
    <property type="project" value="UniProtKB-KW"/>
</dbReference>
<keyword evidence="3" id="KW-0238">DNA-binding</keyword>
<dbReference type="Proteomes" id="UP001626550">
    <property type="component" value="Unassembled WGS sequence"/>
</dbReference>
<dbReference type="SUPFAM" id="SSF47459">
    <property type="entry name" value="HLH, helix-loop-helix DNA-binding domain"/>
    <property type="match status" value="1"/>
</dbReference>
<feature type="compositionally biased region" description="Polar residues" evidence="8">
    <location>
        <begin position="194"/>
        <end position="204"/>
    </location>
</feature>
<feature type="compositionally biased region" description="Polar residues" evidence="8">
    <location>
        <begin position="229"/>
        <end position="252"/>
    </location>
</feature>
<feature type="region of interest" description="Disordered" evidence="8">
    <location>
        <begin position="45"/>
        <end position="64"/>
    </location>
</feature>
<proteinExistence type="inferred from homology"/>
<reference evidence="10 11" key="1">
    <citation type="submission" date="2024-11" db="EMBL/GenBank/DDBJ databases">
        <title>Adaptive evolution of stress response genes in parasites aligns with host niche diversity.</title>
        <authorList>
            <person name="Hahn C."/>
            <person name="Resl P."/>
        </authorList>
    </citation>
    <scope>NUCLEOTIDE SEQUENCE [LARGE SCALE GENOMIC DNA]</scope>
    <source>
        <strain evidence="10">EGGRZ-B1_66</strain>
        <tissue evidence="10">Body</tissue>
    </source>
</reference>
<evidence type="ECO:0000256" key="5">
    <source>
        <dbReference type="ARBA" id="ARBA00023163"/>
    </source>
</evidence>
<feature type="compositionally biased region" description="Low complexity" evidence="8">
    <location>
        <begin position="205"/>
        <end position="223"/>
    </location>
</feature>
<evidence type="ECO:0000313" key="11">
    <source>
        <dbReference type="Proteomes" id="UP001626550"/>
    </source>
</evidence>
<gene>
    <name evidence="10" type="ORF">Ciccas_003307</name>
</gene>
<accession>A0ABD2QER4</accession>
<dbReference type="Pfam" id="PF00010">
    <property type="entry name" value="HLH"/>
    <property type="match status" value="1"/>
</dbReference>
<dbReference type="AlphaFoldDB" id="A0ABD2QER4"/>
<keyword evidence="2" id="KW-0805">Transcription regulation</keyword>
<comment type="caution">
    <text evidence="10">The sequence shown here is derived from an EMBL/GenBank/DDBJ whole genome shotgun (WGS) entry which is preliminary data.</text>
</comment>
<evidence type="ECO:0000256" key="3">
    <source>
        <dbReference type="ARBA" id="ARBA00023125"/>
    </source>
</evidence>
<dbReference type="EMBL" id="JBJKFK010000295">
    <property type="protein sequence ID" value="KAL3318040.1"/>
    <property type="molecule type" value="Genomic_DNA"/>
</dbReference>
<dbReference type="PROSITE" id="PS50888">
    <property type="entry name" value="BHLH"/>
    <property type="match status" value="1"/>
</dbReference>
<evidence type="ECO:0000256" key="2">
    <source>
        <dbReference type="ARBA" id="ARBA00023015"/>
    </source>
</evidence>
<feature type="region of interest" description="Disordered" evidence="8">
    <location>
        <begin position="309"/>
        <end position="350"/>
    </location>
</feature>
<sequence>MSQNRYSRTHSYSTSDTYGYANDYPSNIADEDDIELDDDEFLSDGFDDDMMHGSSHRNSSEYDSSQYIRRAHHNRLEQKRRAFIRDSYTDLKDVMPEFKGKKLSRANILINVRKKVEDNRKALNDLKRLYESKKGENDREEREVMNLERQLSAVDNNGNYLVDMHHSTPPLANIGINLISGVIHRPIVNRSAQVSQNRHLAQQQSFNGNSSSSYSNENSPENTSRSDQHANNLHSTGNTSNADTPSICSLTDSPINSGSSSLSSINPPTLTAVTHGVDQVDGKSPVETIVKCSPSLSTASHLMPLLEASPPKLSKAVKEDDDTEASKVPRKQAPPLRPTGLPMTTRRMRSCSMSVSKLEEVETEKMGLKPNSCKRSFVVTGSQCSTLQTKKICVTAVGGGNAQVVLSPLPIKKPAPTASKDDAS</sequence>
<keyword evidence="7" id="KW-0175">Coiled coil</keyword>
<evidence type="ECO:0000256" key="8">
    <source>
        <dbReference type="SAM" id="MobiDB-lite"/>
    </source>
</evidence>
<evidence type="ECO:0000313" key="10">
    <source>
        <dbReference type="EMBL" id="KAL3318040.1"/>
    </source>
</evidence>
<keyword evidence="11" id="KW-1185">Reference proteome</keyword>
<evidence type="ECO:0000256" key="1">
    <source>
        <dbReference type="ARBA" id="ARBA00007628"/>
    </source>
</evidence>
<feature type="region of interest" description="Disordered" evidence="8">
    <location>
        <begin position="194"/>
        <end position="267"/>
    </location>
</feature>
<dbReference type="PANTHER" id="PTHR10328:SF3">
    <property type="entry name" value="PROTEIN MAX"/>
    <property type="match status" value="1"/>
</dbReference>
<organism evidence="10 11">
    <name type="scientific">Cichlidogyrus casuarinus</name>
    <dbReference type="NCBI Taxonomy" id="1844966"/>
    <lineage>
        <taxon>Eukaryota</taxon>
        <taxon>Metazoa</taxon>
        <taxon>Spiralia</taxon>
        <taxon>Lophotrochozoa</taxon>
        <taxon>Platyhelminthes</taxon>
        <taxon>Monogenea</taxon>
        <taxon>Monopisthocotylea</taxon>
        <taxon>Dactylogyridea</taxon>
        <taxon>Ancyrocephalidae</taxon>
        <taxon>Cichlidogyrus</taxon>
    </lineage>
</organism>
<feature type="coiled-coil region" evidence="7">
    <location>
        <begin position="113"/>
        <end position="157"/>
    </location>
</feature>
<feature type="compositionally biased region" description="Low complexity" evidence="8">
    <location>
        <begin position="253"/>
        <end position="267"/>
    </location>
</feature>
<keyword evidence="5" id="KW-0804">Transcription</keyword>
<name>A0ABD2QER4_9PLAT</name>
<evidence type="ECO:0000259" key="9">
    <source>
        <dbReference type="PROSITE" id="PS50888"/>
    </source>
</evidence>